<organism evidence="1 2">
    <name type="scientific">Fodinibius sediminis</name>
    <dbReference type="NCBI Taxonomy" id="1214077"/>
    <lineage>
        <taxon>Bacteria</taxon>
        <taxon>Pseudomonadati</taxon>
        <taxon>Balneolota</taxon>
        <taxon>Balneolia</taxon>
        <taxon>Balneolales</taxon>
        <taxon>Balneolaceae</taxon>
        <taxon>Fodinibius</taxon>
    </lineage>
</organism>
<gene>
    <name evidence="1" type="ORF">SAMN06265218_1141</name>
</gene>
<dbReference type="EMBL" id="FXTH01000014">
    <property type="protein sequence ID" value="SMO79827.1"/>
    <property type="molecule type" value="Genomic_DNA"/>
</dbReference>
<reference evidence="1 2" key="1">
    <citation type="submission" date="2017-05" db="EMBL/GenBank/DDBJ databases">
        <authorList>
            <person name="Varghese N."/>
            <person name="Submissions S."/>
        </authorList>
    </citation>
    <scope>NUCLEOTIDE SEQUENCE [LARGE SCALE GENOMIC DNA]</scope>
    <source>
        <strain evidence="1 2">DSM 21194</strain>
    </source>
</reference>
<protein>
    <submittedName>
        <fullName evidence="1">Uncharacterized protein</fullName>
    </submittedName>
</protein>
<proteinExistence type="predicted"/>
<dbReference type="RefSeq" id="WP_142715350.1">
    <property type="nucleotide sequence ID" value="NZ_FXTH01000014.1"/>
</dbReference>
<keyword evidence="2" id="KW-1185">Reference proteome</keyword>
<evidence type="ECO:0000313" key="1">
    <source>
        <dbReference type="EMBL" id="SMO79827.1"/>
    </source>
</evidence>
<dbReference type="Proteomes" id="UP000317593">
    <property type="component" value="Unassembled WGS sequence"/>
</dbReference>
<dbReference type="AlphaFoldDB" id="A0A521E7G7"/>
<accession>A0A521E7G7</accession>
<evidence type="ECO:0000313" key="2">
    <source>
        <dbReference type="Proteomes" id="UP000317593"/>
    </source>
</evidence>
<name>A0A521E7G7_9BACT</name>
<sequence length="377" mass="44067">MIDSQGLVKDGISITPNAISNSRVNFKKVDYSLNKVIDTLLLSVSVGKEENIDNLLNNKFYDFKVKEVYTKQDYKIYNIKTDRAKIEIKGINSTGFITLKISSLDKLQKDIDKEISHYKESFLSDIKTIIIDEFFEGYVPQYEVYVKQCDLALDIQFPSIKGRDFKVFCRQLTELILNMDFPYLKPEKKDHFNTGYLSSMRTGSKRMRIYNKDLKERARGIGNNYKSTLRIEYIFDSKYQINKYLGGKNLYAIDLEKGFDKINDLCFKTLNKYRKKVNEYYAGDLPQQGERMFQKYAKKTATKNIFNNSWSAEVDMGLLFSGEKPLYLEGSDSSYYKRSNTQKYSYVDYILKNNLKGHFDLLGRIFDSYEDEHKAQA</sequence>